<feature type="region of interest" description="Disordered" evidence="1">
    <location>
        <begin position="1"/>
        <end position="50"/>
    </location>
</feature>
<evidence type="ECO:0000313" key="2">
    <source>
        <dbReference type="EMBL" id="MCE5166607.1"/>
    </source>
</evidence>
<dbReference type="Proteomes" id="UP000823775">
    <property type="component" value="Unassembled WGS sequence"/>
</dbReference>
<proteinExistence type="predicted"/>
<keyword evidence="3" id="KW-1185">Reference proteome</keyword>
<evidence type="ECO:0000256" key="1">
    <source>
        <dbReference type="SAM" id="MobiDB-lite"/>
    </source>
</evidence>
<organism evidence="2 3">
    <name type="scientific">Datura stramonium</name>
    <name type="common">Jimsonweed</name>
    <name type="synonym">Common thornapple</name>
    <dbReference type="NCBI Taxonomy" id="4076"/>
    <lineage>
        <taxon>Eukaryota</taxon>
        <taxon>Viridiplantae</taxon>
        <taxon>Streptophyta</taxon>
        <taxon>Embryophyta</taxon>
        <taxon>Tracheophyta</taxon>
        <taxon>Spermatophyta</taxon>
        <taxon>Magnoliopsida</taxon>
        <taxon>eudicotyledons</taxon>
        <taxon>Gunneridae</taxon>
        <taxon>Pentapetalae</taxon>
        <taxon>asterids</taxon>
        <taxon>lamiids</taxon>
        <taxon>Solanales</taxon>
        <taxon>Solanaceae</taxon>
        <taxon>Solanoideae</taxon>
        <taxon>Datureae</taxon>
        <taxon>Datura</taxon>
    </lineage>
</organism>
<feature type="non-terminal residue" evidence="2">
    <location>
        <position position="1"/>
    </location>
</feature>
<gene>
    <name evidence="2" type="ORF">HAX54_022549</name>
</gene>
<feature type="compositionally biased region" description="Polar residues" evidence="1">
    <location>
        <begin position="8"/>
        <end position="18"/>
    </location>
</feature>
<comment type="caution">
    <text evidence="2">The sequence shown here is derived from an EMBL/GenBank/DDBJ whole genome shotgun (WGS) entry which is preliminary data.</text>
</comment>
<dbReference type="EMBL" id="JACEIK010027191">
    <property type="protein sequence ID" value="MCE5166607.1"/>
    <property type="molecule type" value="Genomic_DNA"/>
</dbReference>
<reference evidence="2 3" key="1">
    <citation type="journal article" date="2021" name="BMC Genomics">
        <title>Datura genome reveals duplications of psychoactive alkaloid biosynthetic genes and high mutation rate following tissue culture.</title>
        <authorList>
            <person name="Rajewski A."/>
            <person name="Carter-House D."/>
            <person name="Stajich J."/>
            <person name="Litt A."/>
        </authorList>
    </citation>
    <scope>NUCLEOTIDE SEQUENCE [LARGE SCALE GENOMIC DNA]</scope>
    <source>
        <strain evidence="2">AR-01</strain>
    </source>
</reference>
<evidence type="ECO:0000313" key="3">
    <source>
        <dbReference type="Proteomes" id="UP000823775"/>
    </source>
</evidence>
<sequence>KIMESQDEQNPMCSSSNIVPIENESEMPSQANKATDEVIETQDGRFTSKA</sequence>
<accession>A0ABS8Y5D6</accession>
<protein>
    <submittedName>
        <fullName evidence="2">Uncharacterized protein</fullName>
    </submittedName>
</protein>
<name>A0ABS8Y5D6_DATST</name>